<name>L1JY11_GUITC</name>
<dbReference type="HOGENOM" id="CLU_1520666_0_0_1"/>
<dbReference type="OrthoDB" id="8300170at2759"/>
<dbReference type="Proteomes" id="UP000011087">
    <property type="component" value="Unassembled WGS sequence"/>
</dbReference>
<dbReference type="EnsemblProtists" id="EKX53242">
    <property type="protein sequence ID" value="EKX53242"/>
    <property type="gene ID" value="GUITHDRAFT_132991"/>
</dbReference>
<reference evidence="3" key="2">
    <citation type="submission" date="2012-11" db="EMBL/GenBank/DDBJ databases">
        <authorList>
            <person name="Kuo A."/>
            <person name="Curtis B.A."/>
            <person name="Tanifuji G."/>
            <person name="Burki F."/>
            <person name="Gruber A."/>
            <person name="Irimia M."/>
            <person name="Maruyama S."/>
            <person name="Arias M.C."/>
            <person name="Ball S.G."/>
            <person name="Gile G.H."/>
            <person name="Hirakawa Y."/>
            <person name="Hopkins J.F."/>
            <person name="Rensing S.A."/>
            <person name="Schmutz J."/>
            <person name="Symeonidi A."/>
            <person name="Elias M."/>
            <person name="Eveleigh R.J."/>
            <person name="Herman E.K."/>
            <person name="Klute M.J."/>
            <person name="Nakayama T."/>
            <person name="Obornik M."/>
            <person name="Reyes-Prieto A."/>
            <person name="Armbrust E.V."/>
            <person name="Aves S.J."/>
            <person name="Beiko R.G."/>
            <person name="Coutinho P."/>
            <person name="Dacks J.B."/>
            <person name="Durnford D.G."/>
            <person name="Fast N.M."/>
            <person name="Green B.R."/>
            <person name="Grisdale C."/>
            <person name="Hempe F."/>
            <person name="Henrissat B."/>
            <person name="Hoppner M.P."/>
            <person name="Ishida K.-I."/>
            <person name="Kim E."/>
            <person name="Koreny L."/>
            <person name="Kroth P.G."/>
            <person name="Liu Y."/>
            <person name="Malik S.-B."/>
            <person name="Maier U.G."/>
            <person name="McRose D."/>
            <person name="Mock T."/>
            <person name="Neilson J.A."/>
            <person name="Onodera N.T."/>
            <person name="Poole A.M."/>
            <person name="Pritham E.J."/>
            <person name="Richards T.A."/>
            <person name="Rocap G."/>
            <person name="Roy S.W."/>
            <person name="Sarai C."/>
            <person name="Schaack S."/>
            <person name="Shirato S."/>
            <person name="Slamovits C.H."/>
            <person name="Spencer D.F."/>
            <person name="Suzuki S."/>
            <person name="Worden A.Z."/>
            <person name="Zauner S."/>
            <person name="Barry K."/>
            <person name="Bell C."/>
            <person name="Bharti A.K."/>
            <person name="Crow J.A."/>
            <person name="Grimwood J."/>
            <person name="Kramer R."/>
            <person name="Lindquist E."/>
            <person name="Lucas S."/>
            <person name="Salamov A."/>
            <person name="McFadden G.I."/>
            <person name="Lane C.E."/>
            <person name="Keeling P.J."/>
            <person name="Gray M.W."/>
            <person name="Grigoriev I.V."/>
            <person name="Archibald J.M."/>
        </authorList>
    </citation>
    <scope>NUCLEOTIDE SEQUENCE</scope>
    <source>
        <strain evidence="3">CCMP2712</strain>
    </source>
</reference>
<evidence type="ECO:0000313" key="3">
    <source>
        <dbReference type="Proteomes" id="UP000011087"/>
    </source>
</evidence>
<sequence>MEVTGYYMQESLDLFLAMIREIGSAQPAFQLAHNRVMNILQDSLVRTWETHALATQSAWDAPLSACNQLVHYLFAARPLCTTRPVIKVCASVDFRSCQLRRSLGFSSTKAPPLVPHKTLPGIASLHGSGTEAKLKYYVQLHGNDAAEVTRTLLDMVKLIVSSLLKPEHNGLRWAGME</sequence>
<dbReference type="AlphaFoldDB" id="L1JY11"/>
<gene>
    <name evidence="1" type="ORF">GUITHDRAFT_132991</name>
</gene>
<evidence type="ECO:0000313" key="1">
    <source>
        <dbReference type="EMBL" id="EKX53242.1"/>
    </source>
</evidence>
<organism evidence="1">
    <name type="scientific">Guillardia theta (strain CCMP2712)</name>
    <name type="common">Cryptophyte</name>
    <dbReference type="NCBI Taxonomy" id="905079"/>
    <lineage>
        <taxon>Eukaryota</taxon>
        <taxon>Cryptophyceae</taxon>
        <taxon>Pyrenomonadales</taxon>
        <taxon>Geminigeraceae</taxon>
        <taxon>Guillardia</taxon>
    </lineage>
</organism>
<evidence type="ECO:0000313" key="2">
    <source>
        <dbReference type="EnsemblProtists" id="EKX53242"/>
    </source>
</evidence>
<dbReference type="GeneID" id="17310099"/>
<dbReference type="EMBL" id="JH992970">
    <property type="protein sequence ID" value="EKX53242.1"/>
    <property type="molecule type" value="Genomic_DNA"/>
</dbReference>
<reference evidence="2" key="3">
    <citation type="submission" date="2015-06" db="UniProtKB">
        <authorList>
            <consortium name="EnsemblProtists"/>
        </authorList>
    </citation>
    <scope>IDENTIFICATION</scope>
</reference>
<accession>L1JY11</accession>
<dbReference type="PaxDb" id="55529-EKX53242"/>
<dbReference type="KEGG" id="gtt:GUITHDRAFT_132991"/>
<reference evidence="1 3" key="1">
    <citation type="journal article" date="2012" name="Nature">
        <title>Algal genomes reveal evolutionary mosaicism and the fate of nucleomorphs.</title>
        <authorList>
            <consortium name="DOE Joint Genome Institute"/>
            <person name="Curtis B.A."/>
            <person name="Tanifuji G."/>
            <person name="Burki F."/>
            <person name="Gruber A."/>
            <person name="Irimia M."/>
            <person name="Maruyama S."/>
            <person name="Arias M.C."/>
            <person name="Ball S.G."/>
            <person name="Gile G.H."/>
            <person name="Hirakawa Y."/>
            <person name="Hopkins J.F."/>
            <person name="Kuo A."/>
            <person name="Rensing S.A."/>
            <person name="Schmutz J."/>
            <person name="Symeonidi A."/>
            <person name="Elias M."/>
            <person name="Eveleigh R.J."/>
            <person name="Herman E.K."/>
            <person name="Klute M.J."/>
            <person name="Nakayama T."/>
            <person name="Obornik M."/>
            <person name="Reyes-Prieto A."/>
            <person name="Armbrust E.V."/>
            <person name="Aves S.J."/>
            <person name="Beiko R.G."/>
            <person name="Coutinho P."/>
            <person name="Dacks J.B."/>
            <person name="Durnford D.G."/>
            <person name="Fast N.M."/>
            <person name="Green B.R."/>
            <person name="Grisdale C.J."/>
            <person name="Hempel F."/>
            <person name="Henrissat B."/>
            <person name="Hoppner M.P."/>
            <person name="Ishida K."/>
            <person name="Kim E."/>
            <person name="Koreny L."/>
            <person name="Kroth P.G."/>
            <person name="Liu Y."/>
            <person name="Malik S.B."/>
            <person name="Maier U.G."/>
            <person name="McRose D."/>
            <person name="Mock T."/>
            <person name="Neilson J.A."/>
            <person name="Onodera N.T."/>
            <person name="Poole A.M."/>
            <person name="Pritham E.J."/>
            <person name="Richards T.A."/>
            <person name="Rocap G."/>
            <person name="Roy S.W."/>
            <person name="Sarai C."/>
            <person name="Schaack S."/>
            <person name="Shirato S."/>
            <person name="Slamovits C.H."/>
            <person name="Spencer D.F."/>
            <person name="Suzuki S."/>
            <person name="Worden A.Z."/>
            <person name="Zauner S."/>
            <person name="Barry K."/>
            <person name="Bell C."/>
            <person name="Bharti A.K."/>
            <person name="Crow J.A."/>
            <person name="Grimwood J."/>
            <person name="Kramer R."/>
            <person name="Lindquist E."/>
            <person name="Lucas S."/>
            <person name="Salamov A."/>
            <person name="McFadden G.I."/>
            <person name="Lane C.E."/>
            <person name="Keeling P.J."/>
            <person name="Gray M.W."/>
            <person name="Grigoriev I.V."/>
            <person name="Archibald J.M."/>
        </authorList>
    </citation>
    <scope>NUCLEOTIDE SEQUENCE</scope>
    <source>
        <strain evidence="1 3">CCMP2712</strain>
    </source>
</reference>
<proteinExistence type="predicted"/>
<dbReference type="RefSeq" id="XP_005840222.1">
    <property type="nucleotide sequence ID" value="XM_005840165.1"/>
</dbReference>
<protein>
    <submittedName>
        <fullName evidence="1 2">Uncharacterized protein</fullName>
    </submittedName>
</protein>
<keyword evidence="3" id="KW-1185">Reference proteome</keyword>